<feature type="compositionally biased region" description="Basic and acidic residues" evidence="1">
    <location>
        <begin position="107"/>
        <end position="116"/>
    </location>
</feature>
<proteinExistence type="predicted"/>
<evidence type="ECO:0000313" key="2">
    <source>
        <dbReference type="EMBL" id="GJT40878.1"/>
    </source>
</evidence>
<dbReference type="EMBL" id="BQNB010015511">
    <property type="protein sequence ID" value="GJT40878.1"/>
    <property type="molecule type" value="Genomic_DNA"/>
</dbReference>
<organism evidence="2 3">
    <name type="scientific">Tanacetum coccineum</name>
    <dbReference type="NCBI Taxonomy" id="301880"/>
    <lineage>
        <taxon>Eukaryota</taxon>
        <taxon>Viridiplantae</taxon>
        <taxon>Streptophyta</taxon>
        <taxon>Embryophyta</taxon>
        <taxon>Tracheophyta</taxon>
        <taxon>Spermatophyta</taxon>
        <taxon>Magnoliopsida</taxon>
        <taxon>eudicotyledons</taxon>
        <taxon>Gunneridae</taxon>
        <taxon>Pentapetalae</taxon>
        <taxon>asterids</taxon>
        <taxon>campanulids</taxon>
        <taxon>Asterales</taxon>
        <taxon>Asteraceae</taxon>
        <taxon>Asteroideae</taxon>
        <taxon>Anthemideae</taxon>
        <taxon>Anthemidinae</taxon>
        <taxon>Tanacetum</taxon>
    </lineage>
</organism>
<evidence type="ECO:0000313" key="3">
    <source>
        <dbReference type="Proteomes" id="UP001151760"/>
    </source>
</evidence>
<keyword evidence="3" id="KW-1185">Reference proteome</keyword>
<accession>A0ABQ5DQK8</accession>
<reference evidence="2" key="1">
    <citation type="journal article" date="2022" name="Int. J. Mol. Sci.">
        <title>Draft Genome of Tanacetum Coccineum: Genomic Comparison of Closely Related Tanacetum-Family Plants.</title>
        <authorList>
            <person name="Yamashiro T."/>
            <person name="Shiraishi A."/>
            <person name="Nakayama K."/>
            <person name="Satake H."/>
        </authorList>
    </citation>
    <scope>NUCLEOTIDE SEQUENCE</scope>
</reference>
<dbReference type="Proteomes" id="UP001151760">
    <property type="component" value="Unassembled WGS sequence"/>
</dbReference>
<protein>
    <submittedName>
        <fullName evidence="2">Uncharacterized protein</fullName>
    </submittedName>
</protein>
<gene>
    <name evidence="2" type="ORF">Tco_0940743</name>
</gene>
<reference evidence="2" key="2">
    <citation type="submission" date="2022-01" db="EMBL/GenBank/DDBJ databases">
        <authorList>
            <person name="Yamashiro T."/>
            <person name="Shiraishi A."/>
            <person name="Satake H."/>
            <person name="Nakayama K."/>
        </authorList>
    </citation>
    <scope>NUCLEOTIDE SEQUENCE</scope>
</reference>
<comment type="caution">
    <text evidence="2">The sequence shown here is derived from an EMBL/GenBank/DDBJ whole genome shotgun (WGS) entry which is preliminary data.</text>
</comment>
<feature type="region of interest" description="Disordered" evidence="1">
    <location>
        <begin position="97"/>
        <end position="137"/>
    </location>
</feature>
<sequence>MQKNLALIAKYFKKLYKPTNNNLRNDIKHQKQNVDTTPRLQNDNQTEDSMGIRGAMNEFWSFYEGIAGSQNRLKTPTLSQEKMCSVKKAEKGAFTFQAQQSDWQATTDERLDKQELKPLPANGKDPEVPNAELKALT</sequence>
<feature type="compositionally biased region" description="Polar residues" evidence="1">
    <location>
        <begin position="97"/>
        <end position="106"/>
    </location>
</feature>
<name>A0ABQ5DQK8_9ASTR</name>
<evidence type="ECO:0000256" key="1">
    <source>
        <dbReference type="SAM" id="MobiDB-lite"/>
    </source>
</evidence>